<dbReference type="EMBL" id="BMAV01005487">
    <property type="protein sequence ID" value="GFY46553.1"/>
    <property type="molecule type" value="Genomic_DNA"/>
</dbReference>
<dbReference type="PANTHER" id="PTHR16684">
    <property type="entry name" value="CENTROMERE PROTEIN C"/>
    <property type="match status" value="1"/>
</dbReference>
<comment type="subcellular location">
    <subcellularLocation>
        <location evidence="1">Nucleus</location>
    </subcellularLocation>
</comment>
<reference evidence="7" key="1">
    <citation type="submission" date="2020-08" db="EMBL/GenBank/DDBJ databases">
        <title>Multicomponent nature underlies the extraordinary mechanical properties of spider dragline silk.</title>
        <authorList>
            <person name="Kono N."/>
            <person name="Nakamura H."/>
            <person name="Mori M."/>
            <person name="Yoshida Y."/>
            <person name="Ohtoshi R."/>
            <person name="Malay A.D."/>
            <person name="Moran D.A.P."/>
            <person name="Tomita M."/>
            <person name="Numata K."/>
            <person name="Arakawa K."/>
        </authorList>
    </citation>
    <scope>NUCLEOTIDE SEQUENCE</scope>
</reference>
<keyword evidence="3" id="KW-0238">DNA-binding</keyword>
<keyword evidence="8" id="KW-1185">Reference proteome</keyword>
<feature type="region of interest" description="Disordered" evidence="5">
    <location>
        <begin position="110"/>
        <end position="436"/>
    </location>
</feature>
<dbReference type="InterPro" id="IPR025974">
    <property type="entry name" value="Mif2/CENP-C_cupin"/>
</dbReference>
<feature type="domain" description="Mif2/CENP-C cupin" evidence="6">
    <location>
        <begin position="546"/>
        <end position="627"/>
    </location>
</feature>
<evidence type="ECO:0000256" key="2">
    <source>
        <dbReference type="ARBA" id="ARBA00010291"/>
    </source>
</evidence>
<dbReference type="GO" id="GO:0000776">
    <property type="term" value="C:kinetochore"/>
    <property type="evidence" value="ECO:0007669"/>
    <property type="project" value="InterPro"/>
</dbReference>
<feature type="region of interest" description="Disordered" evidence="5">
    <location>
        <begin position="1"/>
        <end position="55"/>
    </location>
</feature>
<evidence type="ECO:0000256" key="3">
    <source>
        <dbReference type="ARBA" id="ARBA00023125"/>
    </source>
</evidence>
<dbReference type="GO" id="GO:0019237">
    <property type="term" value="F:centromeric DNA binding"/>
    <property type="evidence" value="ECO:0007669"/>
    <property type="project" value="InterPro"/>
</dbReference>
<feature type="compositionally biased region" description="Low complexity" evidence="5">
    <location>
        <begin position="304"/>
        <end position="314"/>
    </location>
</feature>
<feature type="compositionally biased region" description="Polar residues" evidence="5">
    <location>
        <begin position="37"/>
        <end position="51"/>
    </location>
</feature>
<feature type="compositionally biased region" description="Polar residues" evidence="5">
    <location>
        <begin position="343"/>
        <end position="352"/>
    </location>
</feature>
<sequence>MKTKNSDSSSEVPCTVADVSKSRRHSSVTTLPLRESPQISSSNVNKTLNTSVKRHKKYTTENEILYDKSAKQSLIEPVQSPVTTVVTNEEAVRESNRDVLDIHGRTLITSEFTEGSTAVSKATSVQQKSPSKPEESPVPKGRPRMPKEASIEEKSPTKAGHSPVTRGRSTTSTEAPSKPEHSRVTRGRSRISVYHLRPLNSSSVPEESSVKRKRPRGTVEHFEPEEPPSEPEQSPVKKKRTKIPRGLDQKKSASKRPSRSENDNEGPLLISPSVTRRHADSSVKMSQKQAYQTLSNVQVEYDSSKTSPVKSKSSMATYDIPHQNHLGPEASVIESETLPKKITQVTGDQLNHSEQKNLPAKAKASKNKSAASVDNNEVLSDLGENSMPIVKRKENRMTVSGKNNRHPRSPPKRTTSRTHDKESKDANSNGNISEPACGLRRSSRFRVPPLDFWRNERLVFETLPSGEVQCSIDKGTEEDKSGLIQMAKKAERRAQMKKKKAHTVKNTPILDTRTGETVHALLHRPFESLQWSMEPNEVERPSPYTMVKAFESNSTSFGFFKISPFAIKETQYSPLENLHFVLMKGHLEVVIQNTTFTFKAGDSWMVPLGAPYSIKNCSRLRALLSFTAFKSPFYQHQFAE</sequence>
<feature type="compositionally biased region" description="Basic and acidic residues" evidence="5">
    <location>
        <begin position="145"/>
        <end position="156"/>
    </location>
</feature>
<dbReference type="GO" id="GO:0051382">
    <property type="term" value="P:kinetochore assembly"/>
    <property type="evidence" value="ECO:0007669"/>
    <property type="project" value="InterPro"/>
</dbReference>
<dbReference type="Gene3D" id="2.60.120.10">
    <property type="entry name" value="Jelly Rolls"/>
    <property type="match status" value="1"/>
</dbReference>
<feature type="compositionally biased region" description="Polar residues" evidence="5">
    <location>
        <begin position="1"/>
        <end position="12"/>
    </location>
</feature>
<comment type="caution">
    <text evidence="7">The sequence shown here is derived from an EMBL/GenBank/DDBJ whole genome shotgun (WGS) entry which is preliminary data.</text>
</comment>
<evidence type="ECO:0000259" key="6">
    <source>
        <dbReference type="Pfam" id="PF11699"/>
    </source>
</evidence>
<dbReference type="GO" id="GO:0005634">
    <property type="term" value="C:nucleus"/>
    <property type="evidence" value="ECO:0007669"/>
    <property type="project" value="UniProtKB-SubCell"/>
</dbReference>
<dbReference type="Proteomes" id="UP000886998">
    <property type="component" value="Unassembled WGS sequence"/>
</dbReference>
<organism evidence="7 8">
    <name type="scientific">Trichonephila inaurata madagascariensis</name>
    <dbReference type="NCBI Taxonomy" id="2747483"/>
    <lineage>
        <taxon>Eukaryota</taxon>
        <taxon>Metazoa</taxon>
        <taxon>Ecdysozoa</taxon>
        <taxon>Arthropoda</taxon>
        <taxon>Chelicerata</taxon>
        <taxon>Arachnida</taxon>
        <taxon>Araneae</taxon>
        <taxon>Araneomorphae</taxon>
        <taxon>Entelegynae</taxon>
        <taxon>Araneoidea</taxon>
        <taxon>Nephilidae</taxon>
        <taxon>Trichonephila</taxon>
        <taxon>Trichonephila inaurata</taxon>
    </lineage>
</organism>
<accession>A0A8X6X3Z8</accession>
<dbReference type="OrthoDB" id="6437160at2759"/>
<dbReference type="InterPro" id="IPR028386">
    <property type="entry name" value="CENP-C/Mif2/cnp3"/>
</dbReference>
<protein>
    <submittedName>
        <fullName evidence="7">CENP-C_C domain-containing protein</fullName>
    </submittedName>
</protein>
<name>A0A8X6X3Z8_9ARAC</name>
<dbReference type="PANTHER" id="PTHR16684:SF11">
    <property type="entry name" value="CENTROMERE PROTEIN C"/>
    <property type="match status" value="1"/>
</dbReference>
<evidence type="ECO:0000256" key="5">
    <source>
        <dbReference type="SAM" id="MobiDB-lite"/>
    </source>
</evidence>
<dbReference type="SUPFAM" id="SSF51182">
    <property type="entry name" value="RmlC-like cupins"/>
    <property type="match status" value="1"/>
</dbReference>
<feature type="compositionally biased region" description="Polar residues" evidence="5">
    <location>
        <begin position="110"/>
        <end position="127"/>
    </location>
</feature>
<keyword evidence="4" id="KW-0539">Nucleus</keyword>
<feature type="compositionally biased region" description="Basic residues" evidence="5">
    <location>
        <begin position="403"/>
        <end position="416"/>
    </location>
</feature>
<evidence type="ECO:0000313" key="7">
    <source>
        <dbReference type="EMBL" id="GFY46553.1"/>
    </source>
</evidence>
<dbReference type="InterPro" id="IPR014710">
    <property type="entry name" value="RmlC-like_jellyroll"/>
</dbReference>
<dbReference type="GO" id="GO:0051455">
    <property type="term" value="P:spindle attachment to meiosis I kinetochore"/>
    <property type="evidence" value="ECO:0007669"/>
    <property type="project" value="TreeGrafter"/>
</dbReference>
<evidence type="ECO:0000313" key="8">
    <source>
        <dbReference type="Proteomes" id="UP000886998"/>
    </source>
</evidence>
<gene>
    <name evidence="7" type="primary">AVEN_79958_1</name>
    <name evidence="7" type="ORF">TNIN_389581</name>
</gene>
<dbReference type="InterPro" id="IPR011051">
    <property type="entry name" value="RmlC_Cupin_sf"/>
</dbReference>
<dbReference type="GO" id="GO:0051315">
    <property type="term" value="P:attachment of mitotic spindle microtubules to kinetochore"/>
    <property type="evidence" value="ECO:0007669"/>
    <property type="project" value="TreeGrafter"/>
</dbReference>
<dbReference type="Pfam" id="PF11699">
    <property type="entry name" value="CENP-C_C"/>
    <property type="match status" value="1"/>
</dbReference>
<comment type="similarity">
    <text evidence="2">Belongs to the CENP-C/MIF2 family.</text>
</comment>
<feature type="compositionally biased region" description="Polar residues" evidence="5">
    <location>
        <begin position="283"/>
        <end position="298"/>
    </location>
</feature>
<evidence type="ECO:0000256" key="4">
    <source>
        <dbReference type="ARBA" id="ARBA00023242"/>
    </source>
</evidence>
<proteinExistence type="inferred from homology"/>
<evidence type="ECO:0000256" key="1">
    <source>
        <dbReference type="ARBA" id="ARBA00004123"/>
    </source>
</evidence>
<dbReference type="AlphaFoldDB" id="A0A8X6X3Z8"/>